<organism evidence="3 4">
    <name type="scientific">Flavobacterium quisquiliarum</name>
    <dbReference type="NCBI Taxonomy" id="1834436"/>
    <lineage>
        <taxon>Bacteria</taxon>
        <taxon>Pseudomonadati</taxon>
        <taxon>Bacteroidota</taxon>
        <taxon>Flavobacteriia</taxon>
        <taxon>Flavobacteriales</taxon>
        <taxon>Flavobacteriaceae</taxon>
        <taxon>Flavobacterium</taxon>
    </lineage>
</organism>
<proteinExistence type="predicted"/>
<dbReference type="Proteomes" id="UP001595719">
    <property type="component" value="Unassembled WGS sequence"/>
</dbReference>
<accession>A0ABV8W2T7</accession>
<dbReference type="InterPro" id="IPR027268">
    <property type="entry name" value="Peptidase_M4/M1_CTD_sf"/>
</dbReference>
<dbReference type="RefSeq" id="WP_179006046.1">
    <property type="nucleotide sequence ID" value="NZ_JBHSCO010000002.1"/>
</dbReference>
<dbReference type="PIRSF" id="PIRSF016493">
    <property type="entry name" value="Glycyl_aminpptds"/>
    <property type="match status" value="1"/>
</dbReference>
<dbReference type="EMBL" id="JBHSCO010000002">
    <property type="protein sequence ID" value="MFC4391067.1"/>
    <property type="molecule type" value="Genomic_DNA"/>
</dbReference>
<sequence>MNYLSAQNRKGNLFVFLILSFVFLGIAPSAVSQTKSPVLQYVVSMPNTENHYFHVELYCSGWQEETIDFKMPNWMPGYYQLMNYSKMVENFTAKVDNKNLAVKKLNENSWQIKTSKNKPFTLSYDVKADKQFVANSYLDASHAYIIPNSLFVYINEHLNTPVSVKIEGIKKGFKIATGLEPIAGKTNEFIAPDFDVLYDCPLLIGDLEELPSFKVNGIEHRFIGYKIGDFDKVKFIDNLKKVVESAVAIIGDIPYKQYTFIGIGPRQGGIEHLNNTTVSFDGSDLDKPEAMNRMMSFLAHEYFHHYNVKRIRPFELGPFDYDKGSKTNLLWVSEGLSVYYEYLIVKRAGLVNEQTLFQNLESGINAFENSPGRAFQSLTQASFETWSDGPFGKQGENVDKSISYYEKGPAVGLVLDFAIRKATQNQKSLDDVMRFLYWEYYKKMQRGFTDAEFQESCEKMAGCSLKNVFEYVYTTKPIDYNNYLKYADLELKEDLDPVSKNRKFSFQILQSSTDDQRKVLRSWLEK</sequence>
<protein>
    <submittedName>
        <fullName evidence="3">M61 family metallopeptidase</fullName>
    </submittedName>
</protein>
<feature type="domain" description="Peptidase M61 catalytic" evidence="1">
    <location>
        <begin position="294"/>
        <end position="410"/>
    </location>
</feature>
<dbReference type="SUPFAM" id="SSF55486">
    <property type="entry name" value="Metalloproteases ('zincins'), catalytic domain"/>
    <property type="match status" value="1"/>
</dbReference>
<name>A0ABV8W2T7_9FLAO</name>
<evidence type="ECO:0000313" key="3">
    <source>
        <dbReference type="EMBL" id="MFC4391067.1"/>
    </source>
</evidence>
<evidence type="ECO:0000313" key="4">
    <source>
        <dbReference type="Proteomes" id="UP001595719"/>
    </source>
</evidence>
<keyword evidence="4" id="KW-1185">Reference proteome</keyword>
<dbReference type="Pfam" id="PF17899">
    <property type="entry name" value="Peptidase_M61_N"/>
    <property type="match status" value="1"/>
</dbReference>
<dbReference type="InterPro" id="IPR040756">
    <property type="entry name" value="Peptidase_M61_N"/>
</dbReference>
<reference evidence="4" key="1">
    <citation type="journal article" date="2019" name="Int. J. Syst. Evol. Microbiol.">
        <title>The Global Catalogue of Microorganisms (GCM) 10K type strain sequencing project: providing services to taxonomists for standard genome sequencing and annotation.</title>
        <authorList>
            <consortium name="The Broad Institute Genomics Platform"/>
            <consortium name="The Broad Institute Genome Sequencing Center for Infectious Disease"/>
            <person name="Wu L."/>
            <person name="Ma J."/>
        </authorList>
    </citation>
    <scope>NUCLEOTIDE SEQUENCE [LARGE SCALE GENOMIC DNA]</scope>
    <source>
        <strain evidence="4">CGMCC 1.15345</strain>
    </source>
</reference>
<evidence type="ECO:0000259" key="2">
    <source>
        <dbReference type="Pfam" id="PF17899"/>
    </source>
</evidence>
<dbReference type="InterPro" id="IPR024191">
    <property type="entry name" value="Peptidase_M61"/>
</dbReference>
<gene>
    <name evidence="3" type="ORF">ACFOY0_08670</name>
</gene>
<dbReference type="Gene3D" id="2.60.40.3650">
    <property type="match status" value="1"/>
</dbReference>
<feature type="domain" description="Peptidase M61 N-terminal" evidence="2">
    <location>
        <begin position="40"/>
        <end position="206"/>
    </location>
</feature>
<evidence type="ECO:0000259" key="1">
    <source>
        <dbReference type="Pfam" id="PF05299"/>
    </source>
</evidence>
<comment type="caution">
    <text evidence="3">The sequence shown here is derived from an EMBL/GenBank/DDBJ whole genome shotgun (WGS) entry which is preliminary data.</text>
</comment>
<dbReference type="Pfam" id="PF05299">
    <property type="entry name" value="Peptidase_M61"/>
    <property type="match status" value="1"/>
</dbReference>
<dbReference type="Gene3D" id="1.10.390.10">
    <property type="entry name" value="Neutral Protease Domain 2"/>
    <property type="match status" value="1"/>
</dbReference>
<dbReference type="InterPro" id="IPR007963">
    <property type="entry name" value="Peptidase_M61_catalytic"/>
</dbReference>